<reference evidence="3 4" key="1">
    <citation type="submission" date="2020-07" db="EMBL/GenBank/DDBJ databases">
        <title>Genomic Encyclopedia of Type Strains, Phase IV (KMG-IV): sequencing the most valuable type-strain genomes for metagenomic binning, comparative biology and taxonomic classification.</title>
        <authorList>
            <person name="Goeker M."/>
        </authorList>
    </citation>
    <scope>NUCLEOTIDE SEQUENCE [LARGE SCALE GENOMIC DNA]</scope>
    <source>
        <strain evidence="3 4">DSM 45533</strain>
    </source>
</reference>
<dbReference type="InterPro" id="IPR011009">
    <property type="entry name" value="Kinase-like_dom_sf"/>
</dbReference>
<dbReference type="SMART" id="SM00320">
    <property type="entry name" value="WD40"/>
    <property type="match status" value="6"/>
</dbReference>
<dbReference type="InterPro" id="IPR008271">
    <property type="entry name" value="Ser/Thr_kinase_AS"/>
</dbReference>
<name>A0A7W0HNG0_9ACTN</name>
<dbReference type="AlphaFoldDB" id="A0A7W0HNG0"/>
<dbReference type="GO" id="GO:0004672">
    <property type="term" value="F:protein kinase activity"/>
    <property type="evidence" value="ECO:0007669"/>
    <property type="project" value="InterPro"/>
</dbReference>
<dbReference type="SMART" id="SM00220">
    <property type="entry name" value="S_TKc"/>
    <property type="match status" value="1"/>
</dbReference>
<proteinExistence type="predicted"/>
<comment type="caution">
    <text evidence="3">The sequence shown here is derived from an EMBL/GenBank/DDBJ whole genome shotgun (WGS) entry which is preliminary data.</text>
</comment>
<dbReference type="RefSeq" id="WP_181608480.1">
    <property type="nucleotide sequence ID" value="NZ_BAABAM010000001.1"/>
</dbReference>
<dbReference type="InterPro" id="IPR049052">
    <property type="entry name" value="nSTAND1"/>
</dbReference>
<dbReference type="SUPFAM" id="SSF82171">
    <property type="entry name" value="DPP6 N-terminal domain-like"/>
    <property type="match status" value="1"/>
</dbReference>
<feature type="domain" description="Protein kinase" evidence="2">
    <location>
        <begin position="17"/>
        <end position="280"/>
    </location>
</feature>
<dbReference type="InterPro" id="IPR000719">
    <property type="entry name" value="Prot_kinase_dom"/>
</dbReference>
<keyword evidence="4" id="KW-1185">Reference proteome</keyword>
<dbReference type="PANTHER" id="PTHR19879">
    <property type="entry name" value="TRANSCRIPTION INITIATION FACTOR TFIID"/>
    <property type="match status" value="1"/>
</dbReference>
<dbReference type="InterPro" id="IPR015943">
    <property type="entry name" value="WD40/YVTN_repeat-like_dom_sf"/>
</dbReference>
<dbReference type="InterPro" id="IPR001680">
    <property type="entry name" value="WD40_rpt"/>
</dbReference>
<organism evidence="3 4">
    <name type="scientific">Nonomuraea soli</name>
    <dbReference type="NCBI Taxonomy" id="1032476"/>
    <lineage>
        <taxon>Bacteria</taxon>
        <taxon>Bacillati</taxon>
        <taxon>Actinomycetota</taxon>
        <taxon>Actinomycetes</taxon>
        <taxon>Streptosporangiales</taxon>
        <taxon>Streptosporangiaceae</taxon>
        <taxon>Nonomuraea</taxon>
    </lineage>
</organism>
<dbReference type="GO" id="GO:0005524">
    <property type="term" value="F:ATP binding"/>
    <property type="evidence" value="ECO:0007669"/>
    <property type="project" value="InterPro"/>
</dbReference>
<dbReference type="EMBL" id="JACDUR010000001">
    <property type="protein sequence ID" value="MBA2889718.1"/>
    <property type="molecule type" value="Genomic_DNA"/>
</dbReference>
<dbReference type="CDD" id="cd14014">
    <property type="entry name" value="STKc_PknB_like"/>
    <property type="match status" value="1"/>
</dbReference>
<evidence type="ECO:0000256" key="1">
    <source>
        <dbReference type="SAM" id="MobiDB-lite"/>
    </source>
</evidence>
<sequence length="1169" mass="123948">MAASPLAEGDPQRIGGYVLAGRLGAGGQGVVFEGYGPDRARVAIKVLHADVAMLRPMNGEVAALLRVAPFCTARIIEFDLDAARPYLVSEFVPGPSLRAVVQEHGPLRGEELYRLAVGTATAMVAVHNAGVVHRDLKPDNVLLGPGGPRVIDFGIARLLTGPVSSGAHGPVGTPVYMAPEVLRGSAAGQAADVYGWAAVILYAATARLPYRAHAPYAELPEPVRSLVLSGLAEHPQDRPDSRDLLLRLLDHRPDPARLMEAGRAAAGVIGPRDSAEDPPLGERAERVFRALPPAEQAAAAGVLLRLLGPDDRLRTAPTDELGDDPAVRAVVEAFARAGILTTSGDGVAIAAPALPVAWPRLTGWLDEERPGQADHHRLREAARMWAANGRRDADLDQGSALERDNRWAAGARRNLRLNPLERDFLAASSALAGRRVRRRRLLLITLALLLSLTAVLATLAESQRRVVVAQRDEAIARGLAARVPSLRTLAPSTAQLLSVAAWRISPVAEARTSVLSSLAQPQVALGIKGAYLAVADHGRVLSWDSDRAEIWDPGSRTRVATIGSPGCCTNAFLSPGASTLLTIDASQTVTRVYDVRSGRLLGEDSAPGNSAAFSADGRRAATFTYASGRPVTVFDLTRGNRVADVTRKNVMAVALSPDASTLAIAVEGRRVELVDLASGRTTRAFTVPETAEEVEQASEQEVRRLRFTADGTTLVSNNGELRFWDPSSGAERVDHVGAGHITHQFALDASGRWLATADGQSVRLWDLRTGRSTTVMSPLPQAADEMAFAQEARSLVILPRTGEPLAVDLVPYTAPPRLHGMGGEATGAALSTRSGRIAMTAPDGIRVWDLHSRRQIGPTTVYTSPSSSSSEPKSTSACTGGDDPFREVDLSPDGTLLAAITPDDAVRVSEVGTGREVARLVDRPARRPGDTWGQQAVAFSPDGRTLVASGAHRVPPGCHRAELVTQTWTAASGWRRAHTTPGVRGPFAFTPDGTELVALDNDGLVLIDPATGRLRWRTDTSHLVIGLTGLTPDARSALVPADALHQVELGTGRLLESPLTGADGVDSTAPAPDGRTLATADRGNRIRLLDAPTGAVSDLAFPGWDDSVLALGFSPDGRTLHAVTSTGIVYSHITDAERAVELLCARVGRQLTRGEWEQHLPGVPYRDVC</sequence>
<gene>
    <name evidence="3" type="ORF">HNR30_001053</name>
</gene>
<accession>A0A7W0HNG0</accession>
<dbReference type="SUPFAM" id="SSF50969">
    <property type="entry name" value="YVTN repeat-like/Quinoprotein amine dehydrogenase"/>
    <property type="match status" value="1"/>
</dbReference>
<dbReference type="Gene3D" id="2.130.10.10">
    <property type="entry name" value="YVTN repeat-like/Quinoprotein amine dehydrogenase"/>
    <property type="match status" value="4"/>
</dbReference>
<dbReference type="Pfam" id="PF00069">
    <property type="entry name" value="Pkinase"/>
    <property type="match status" value="1"/>
</dbReference>
<dbReference type="PANTHER" id="PTHR19879:SF9">
    <property type="entry name" value="TRANSCRIPTION INITIATION FACTOR TFIID SUBUNIT 5"/>
    <property type="match status" value="1"/>
</dbReference>
<dbReference type="InterPro" id="IPR011044">
    <property type="entry name" value="Quino_amine_DH_bsu"/>
</dbReference>
<dbReference type="SUPFAM" id="SSF56112">
    <property type="entry name" value="Protein kinase-like (PK-like)"/>
    <property type="match status" value="1"/>
</dbReference>
<feature type="compositionally biased region" description="Low complexity" evidence="1">
    <location>
        <begin position="858"/>
        <end position="876"/>
    </location>
</feature>
<protein>
    <submittedName>
        <fullName evidence="3">WD40 repeat protein</fullName>
    </submittedName>
</protein>
<dbReference type="PROSITE" id="PS00108">
    <property type="entry name" value="PROTEIN_KINASE_ST"/>
    <property type="match status" value="1"/>
</dbReference>
<evidence type="ECO:0000259" key="2">
    <source>
        <dbReference type="PROSITE" id="PS50011"/>
    </source>
</evidence>
<dbReference type="PROSITE" id="PS50011">
    <property type="entry name" value="PROTEIN_KINASE_DOM"/>
    <property type="match status" value="1"/>
</dbReference>
<feature type="region of interest" description="Disordered" evidence="1">
    <location>
        <begin position="858"/>
        <end position="883"/>
    </location>
</feature>
<evidence type="ECO:0000313" key="3">
    <source>
        <dbReference type="EMBL" id="MBA2889718.1"/>
    </source>
</evidence>
<evidence type="ECO:0000313" key="4">
    <source>
        <dbReference type="Proteomes" id="UP000530928"/>
    </source>
</evidence>
<dbReference type="Proteomes" id="UP000530928">
    <property type="component" value="Unassembled WGS sequence"/>
</dbReference>
<dbReference type="Pfam" id="PF20703">
    <property type="entry name" value="nSTAND1"/>
    <property type="match status" value="1"/>
</dbReference>
<dbReference type="Gene3D" id="1.10.510.10">
    <property type="entry name" value="Transferase(Phosphotransferase) domain 1"/>
    <property type="match status" value="1"/>
</dbReference>